<reference evidence="2 3" key="1">
    <citation type="submission" date="2015-11" db="EMBL/GenBank/DDBJ databases">
        <title>The limits of bacterial species coexistence and the symbiotic plasmid transference in sympatric Rhizobium populations.</title>
        <authorList>
            <person name="Perez-Carrascal O.M."/>
            <person name="VanInsberghe D."/>
            <person name="Juarez S."/>
            <person name="Polz M.F."/>
            <person name="Vinuesa P."/>
            <person name="Gonzalez V."/>
        </authorList>
    </citation>
    <scope>NUCLEOTIDE SEQUENCE [LARGE SCALE GENOMIC DNA]</scope>
    <source>
        <strain evidence="2 3">N771</strain>
        <plasmid evidence="2 3">pRphaN771a</plasmid>
    </source>
</reference>
<dbReference type="Proteomes" id="UP000078551">
    <property type="component" value="Plasmid pRphaN771a"/>
</dbReference>
<proteinExistence type="predicted"/>
<feature type="domain" description="Polymerase nucleotidyl transferase" evidence="1">
    <location>
        <begin position="22"/>
        <end position="95"/>
    </location>
</feature>
<dbReference type="CDD" id="cd05403">
    <property type="entry name" value="NT_KNTase_like"/>
    <property type="match status" value="1"/>
</dbReference>
<dbReference type="EMBL" id="CP013569">
    <property type="protein sequence ID" value="ANL87030.1"/>
    <property type="molecule type" value="Genomic_DNA"/>
</dbReference>
<protein>
    <submittedName>
        <fullName evidence="2">Nucleotidyltransferase domain-containing protein</fullName>
    </submittedName>
</protein>
<dbReference type="PANTHER" id="PTHR33933">
    <property type="entry name" value="NUCLEOTIDYLTRANSFERASE"/>
    <property type="match status" value="1"/>
</dbReference>
<organism evidence="2 3">
    <name type="scientific">Rhizobium phaseoli</name>
    <dbReference type="NCBI Taxonomy" id="396"/>
    <lineage>
        <taxon>Bacteria</taxon>
        <taxon>Pseudomonadati</taxon>
        <taxon>Pseudomonadota</taxon>
        <taxon>Alphaproteobacteria</taxon>
        <taxon>Hyphomicrobiales</taxon>
        <taxon>Rhizobiaceae</taxon>
        <taxon>Rhizobium/Agrobacterium group</taxon>
        <taxon>Rhizobium</taxon>
    </lineage>
</organism>
<evidence type="ECO:0000313" key="2">
    <source>
        <dbReference type="EMBL" id="ANL87030.1"/>
    </source>
</evidence>
<keyword evidence="2" id="KW-0614">Plasmid</keyword>
<dbReference type="PANTHER" id="PTHR33933:SF1">
    <property type="entry name" value="PROTEIN ADENYLYLTRANSFERASE MNTA-RELATED"/>
    <property type="match status" value="1"/>
</dbReference>
<evidence type="ECO:0000313" key="3">
    <source>
        <dbReference type="Proteomes" id="UP000078551"/>
    </source>
</evidence>
<dbReference type="Pfam" id="PF01909">
    <property type="entry name" value="NTP_transf_2"/>
    <property type="match status" value="1"/>
</dbReference>
<geneLocation type="plasmid" evidence="2 3">
    <name>pRphaN771a</name>
</geneLocation>
<sequence>MGAVVEHLAGRTAARGSFPELAELLRRIEETYAPLDVILYGSRARGEATASSDWDVKVVVSDDTPDSLLDTIIGWRLQEGSGVYADVSVIRLSEFKADLGVANSAVSHLVHDGIVFEELS</sequence>
<dbReference type="InterPro" id="IPR052548">
    <property type="entry name" value="Type_VII_TA_antitoxin"/>
</dbReference>
<dbReference type="Gene3D" id="3.30.460.10">
    <property type="entry name" value="Beta Polymerase, domain 2"/>
    <property type="match status" value="1"/>
</dbReference>
<dbReference type="SUPFAM" id="SSF81301">
    <property type="entry name" value="Nucleotidyltransferase"/>
    <property type="match status" value="1"/>
</dbReference>
<evidence type="ECO:0000259" key="1">
    <source>
        <dbReference type="Pfam" id="PF01909"/>
    </source>
</evidence>
<accession>A0ABM6CFK0</accession>
<gene>
    <name evidence="2" type="ORF">AMC81_PA00006</name>
</gene>
<dbReference type="InterPro" id="IPR043519">
    <property type="entry name" value="NT_sf"/>
</dbReference>
<dbReference type="InterPro" id="IPR002934">
    <property type="entry name" value="Polymerase_NTP_transf_dom"/>
</dbReference>
<dbReference type="RefSeq" id="WP_064832649.1">
    <property type="nucleotide sequence ID" value="NZ_CP013569.1"/>
</dbReference>
<name>A0ABM6CFK0_9HYPH</name>
<keyword evidence="3" id="KW-1185">Reference proteome</keyword>